<evidence type="ECO:0000256" key="1">
    <source>
        <dbReference type="SAM" id="MobiDB-lite"/>
    </source>
</evidence>
<reference evidence="5" key="1">
    <citation type="submission" date="2016-10" db="EMBL/GenBank/DDBJ databases">
        <authorList>
            <person name="Varghese N."/>
            <person name="Submissions S."/>
        </authorList>
    </citation>
    <scope>NUCLEOTIDE SEQUENCE [LARGE SCALE GENOMIC DNA]</scope>
    <source>
        <strain evidence="5">CGMCC 1.7739</strain>
    </source>
</reference>
<name>A0A1I2N6G0_9EURY</name>
<feature type="compositionally biased region" description="Acidic residues" evidence="1">
    <location>
        <begin position="1"/>
        <end position="11"/>
    </location>
</feature>
<proteinExistence type="predicted"/>
<evidence type="ECO:0000256" key="2">
    <source>
        <dbReference type="SAM" id="Phobius"/>
    </source>
</evidence>
<keyword evidence="2" id="KW-1133">Transmembrane helix</keyword>
<dbReference type="STRING" id="553467.SAMN04488063_1056"/>
<dbReference type="Pfam" id="PF24008">
    <property type="entry name" value="DUF7322"/>
    <property type="match status" value="1"/>
</dbReference>
<gene>
    <name evidence="4" type="ORF">SAMN04488063_1056</name>
</gene>
<evidence type="ECO:0000313" key="5">
    <source>
        <dbReference type="Proteomes" id="UP000198876"/>
    </source>
</evidence>
<feature type="transmembrane region" description="Helical" evidence="2">
    <location>
        <begin position="78"/>
        <end position="95"/>
    </location>
</feature>
<sequence>MLEDDPSDDPENPYPPGTDGPRVDIPSVDIPSVEPSTDELGDSKLTSLFLLHVILWNAVLLLVSLGTMLIYFRGDTATGGQLLAAGVVLTAYGLYRLPD</sequence>
<dbReference type="AlphaFoldDB" id="A0A1I2N6G0"/>
<evidence type="ECO:0000313" key="4">
    <source>
        <dbReference type="EMBL" id="SFF99193.1"/>
    </source>
</evidence>
<evidence type="ECO:0000259" key="3">
    <source>
        <dbReference type="Pfam" id="PF24008"/>
    </source>
</evidence>
<feature type="transmembrane region" description="Helical" evidence="2">
    <location>
        <begin position="49"/>
        <end position="72"/>
    </location>
</feature>
<keyword evidence="2" id="KW-0812">Transmembrane</keyword>
<keyword evidence="2" id="KW-0472">Membrane</keyword>
<keyword evidence="5" id="KW-1185">Reference proteome</keyword>
<feature type="region of interest" description="Disordered" evidence="1">
    <location>
        <begin position="1"/>
        <end position="36"/>
    </location>
</feature>
<dbReference type="EMBL" id="FOOQ01000001">
    <property type="protein sequence ID" value="SFF99193.1"/>
    <property type="molecule type" value="Genomic_DNA"/>
</dbReference>
<accession>A0A1I2N6G0</accession>
<dbReference type="Proteomes" id="UP000198876">
    <property type="component" value="Unassembled WGS sequence"/>
</dbReference>
<protein>
    <recommendedName>
        <fullName evidence="3">DUF7322 domain-containing protein</fullName>
    </recommendedName>
</protein>
<organism evidence="4 5">
    <name type="scientific">Halopelagius inordinatus</name>
    <dbReference type="NCBI Taxonomy" id="553467"/>
    <lineage>
        <taxon>Archaea</taxon>
        <taxon>Methanobacteriati</taxon>
        <taxon>Methanobacteriota</taxon>
        <taxon>Stenosarchaea group</taxon>
        <taxon>Halobacteria</taxon>
        <taxon>Halobacteriales</taxon>
        <taxon>Haloferacaceae</taxon>
    </lineage>
</organism>
<feature type="domain" description="DUF7322" evidence="3">
    <location>
        <begin position="42"/>
        <end position="96"/>
    </location>
</feature>
<dbReference type="InterPro" id="IPR055746">
    <property type="entry name" value="DUF7322"/>
</dbReference>